<sequence length="766" mass="83827">MGINATRCLHHFDSTLTQKKHSVLSLVASKRYLFSGSQGGRIYASILGASTALAGHTGAIFSLALSEDQRWLFSASGDGTVRAWNPESLQCQYVVQAQSDVGDILALAYSNRTGFLYLGCQNTNSETSDADLADAPDLRYYRVHESNVIPSSHFGYVYSLLLADLPFLGGQVLLSGSGDGDVKIWSANDGPLQPVRTLQCGSGNVVTLAVNEDLLYCGCQGGEIKIWDLETFRLIRSLPAHGDDVMALAVSRGHVFSGAADGVVKRWNRNFDCVQTAIGHRGIVLSLATAGPYLFWDVGGQTAASTAMLQQPASDLIPSDMMLYALERMVAIPSVSGRSRHHEDCRHAANMLKSVMRQMGADARLVYSKDEERNPLVIGKFCKTADDASRSRSSTRGKLNVLVYGHYDVVSADESRWRFPPFQVTGENGYLYGRGVTDDKGPVLAAVFAASELQDEKSLDVDVSFVIEGEEENGSAGFPEMMETCKEYFDKPDVILLSNSYWLGENRPCLTYGLRGLVNATIQISSAADDLHSGVDGGAASEPLMHLIKILAQLTAPDGSLNIKSTCCQLADDAQEENGDAKRQRKIKDQLMSRWRYPTFTVHRVDVSGPHDTAVIPKSAVAAVSMRVVPDQSIAQICQDFEEYVQTLFAELNTDCTIKITIRKTADWWLGDPSTRCFKVLQEAVENEWGQKPLLIREGGTIPAVRWMERFFDTVAINLPMGQASDAAHLNDERIRLQNLLAGKRVIKLFLKKLGLSADESPATAQ</sequence>
<dbReference type="InterPro" id="IPR017149">
    <property type="entry name" value="GSH_degradosome_Dug2"/>
</dbReference>
<keyword evidence="4" id="KW-0378">Hydrolase</keyword>
<dbReference type="EMBL" id="KZ992529">
    <property type="protein sequence ID" value="RKP09242.1"/>
    <property type="molecule type" value="Genomic_DNA"/>
</dbReference>
<reference evidence="8" key="1">
    <citation type="journal article" date="2018" name="Nat. Microbiol.">
        <title>Leveraging single-cell genomics to expand the fungal tree of life.</title>
        <authorList>
            <person name="Ahrendt S.R."/>
            <person name="Quandt C.A."/>
            <person name="Ciobanu D."/>
            <person name="Clum A."/>
            <person name="Salamov A."/>
            <person name="Andreopoulos B."/>
            <person name="Cheng J.F."/>
            <person name="Woyke T."/>
            <person name="Pelin A."/>
            <person name="Henrissat B."/>
            <person name="Reynolds N.K."/>
            <person name="Benny G.L."/>
            <person name="Smith M.E."/>
            <person name="James T.Y."/>
            <person name="Grigoriev I.V."/>
        </authorList>
    </citation>
    <scope>NUCLEOTIDE SEQUENCE [LARGE SCALE GENOMIC DNA]</scope>
    <source>
        <strain evidence="8">RSA 1356</strain>
    </source>
</reference>
<dbReference type="InterPro" id="IPR036322">
    <property type="entry name" value="WD40_repeat_dom_sf"/>
</dbReference>
<dbReference type="SUPFAM" id="SSF50978">
    <property type="entry name" value="WD40 repeat-like"/>
    <property type="match status" value="1"/>
</dbReference>
<dbReference type="Gene3D" id="2.130.10.10">
    <property type="entry name" value="YVTN repeat-like/Quinoprotein amine dehydrogenase"/>
    <property type="match status" value="2"/>
</dbReference>
<keyword evidence="5" id="KW-0853">WD repeat</keyword>
<dbReference type="PROSITE" id="PS50082">
    <property type="entry name" value="WD_REPEATS_2"/>
    <property type="match status" value="2"/>
</dbReference>
<accession>A0A4P9XTC4</accession>
<dbReference type="Gene3D" id="3.40.630.10">
    <property type="entry name" value="Zn peptidases"/>
    <property type="match status" value="1"/>
</dbReference>
<evidence type="ECO:0000256" key="5">
    <source>
        <dbReference type="PROSITE-ProRule" id="PRU00221"/>
    </source>
</evidence>
<keyword evidence="2" id="KW-0645">Protease</keyword>
<dbReference type="PANTHER" id="PTHR43270:SF8">
    <property type="entry name" value="DI- AND TRIPEPTIDASE DUG2-RELATED"/>
    <property type="match status" value="1"/>
</dbReference>
<evidence type="ECO:0000256" key="4">
    <source>
        <dbReference type="ARBA" id="ARBA00022801"/>
    </source>
</evidence>
<evidence type="ECO:0000259" key="6">
    <source>
        <dbReference type="Pfam" id="PF07687"/>
    </source>
</evidence>
<dbReference type="InterPro" id="IPR011650">
    <property type="entry name" value="Peptidase_M20_dimer"/>
</dbReference>
<dbReference type="SMART" id="SM00320">
    <property type="entry name" value="WD40"/>
    <property type="match status" value="4"/>
</dbReference>
<proteinExistence type="inferred from homology"/>
<dbReference type="STRING" id="78915.A0A4P9XTC4"/>
<dbReference type="AlphaFoldDB" id="A0A4P9XTC4"/>
<dbReference type="PROSITE" id="PS00758">
    <property type="entry name" value="ARGE_DAPE_CPG2_1"/>
    <property type="match status" value="1"/>
</dbReference>
<dbReference type="SUPFAM" id="SSF55031">
    <property type="entry name" value="Bacterial exopeptidase dimerisation domain"/>
    <property type="match status" value="1"/>
</dbReference>
<keyword evidence="3" id="KW-0479">Metal-binding</keyword>
<dbReference type="PROSITE" id="PS50294">
    <property type="entry name" value="WD_REPEATS_REGION"/>
    <property type="match status" value="1"/>
</dbReference>
<dbReference type="PANTHER" id="PTHR43270">
    <property type="entry name" value="BETA-ALA-HIS DIPEPTIDASE"/>
    <property type="match status" value="1"/>
</dbReference>
<feature type="repeat" description="WD" evidence="5">
    <location>
        <begin position="170"/>
        <end position="195"/>
    </location>
</feature>
<dbReference type="OrthoDB" id="7832001at2759"/>
<feature type="domain" description="Peptidase M20 dimerisation" evidence="6">
    <location>
        <begin position="512"/>
        <end position="650"/>
    </location>
</feature>
<dbReference type="GO" id="GO:0046872">
    <property type="term" value="F:metal ion binding"/>
    <property type="evidence" value="ECO:0007669"/>
    <property type="project" value="UniProtKB-KW"/>
</dbReference>
<dbReference type="Gene3D" id="3.30.70.360">
    <property type="match status" value="1"/>
</dbReference>
<evidence type="ECO:0000313" key="7">
    <source>
        <dbReference type="EMBL" id="RKP09242.1"/>
    </source>
</evidence>
<dbReference type="GO" id="GO:0008233">
    <property type="term" value="F:peptidase activity"/>
    <property type="evidence" value="ECO:0007669"/>
    <property type="project" value="UniProtKB-KW"/>
</dbReference>
<dbReference type="Pfam" id="PF01546">
    <property type="entry name" value="Peptidase_M20"/>
    <property type="match status" value="1"/>
</dbReference>
<dbReference type="Pfam" id="PF00400">
    <property type="entry name" value="WD40"/>
    <property type="match status" value="3"/>
</dbReference>
<evidence type="ECO:0000256" key="2">
    <source>
        <dbReference type="ARBA" id="ARBA00022670"/>
    </source>
</evidence>
<dbReference type="Proteomes" id="UP000271241">
    <property type="component" value="Unassembled WGS sequence"/>
</dbReference>
<dbReference type="InterPro" id="IPR001261">
    <property type="entry name" value="ArgE/DapE_CS"/>
</dbReference>
<gene>
    <name evidence="7" type="ORF">THASP1DRAFT_34460</name>
</gene>
<evidence type="ECO:0000256" key="3">
    <source>
        <dbReference type="ARBA" id="ARBA00022723"/>
    </source>
</evidence>
<protein>
    <recommendedName>
        <fullName evidence="6">Peptidase M20 dimerisation domain-containing protein</fullName>
    </recommendedName>
</protein>
<keyword evidence="8" id="KW-1185">Reference proteome</keyword>
<dbReference type="GO" id="GO:0006508">
    <property type="term" value="P:proteolysis"/>
    <property type="evidence" value="ECO:0007669"/>
    <property type="project" value="UniProtKB-KW"/>
</dbReference>
<feature type="repeat" description="WD" evidence="5">
    <location>
        <begin position="53"/>
        <end position="94"/>
    </location>
</feature>
<dbReference type="InterPro" id="IPR051458">
    <property type="entry name" value="Cyt/Met_Dipeptidase"/>
</dbReference>
<dbReference type="InterPro" id="IPR036264">
    <property type="entry name" value="Bact_exopeptidase_dim_dom"/>
</dbReference>
<name>A0A4P9XTC4_9FUNG</name>
<evidence type="ECO:0000313" key="8">
    <source>
        <dbReference type="Proteomes" id="UP000271241"/>
    </source>
</evidence>
<dbReference type="GO" id="GO:0006751">
    <property type="term" value="P:glutathione catabolic process"/>
    <property type="evidence" value="ECO:0007669"/>
    <property type="project" value="InterPro"/>
</dbReference>
<dbReference type="PIRSF" id="PIRSF037237">
    <property type="entry name" value="Peptidase_WD_repeats_DUG2"/>
    <property type="match status" value="1"/>
</dbReference>
<evidence type="ECO:0000256" key="1">
    <source>
        <dbReference type="ARBA" id="ARBA00006247"/>
    </source>
</evidence>
<comment type="similarity">
    <text evidence="1">Belongs to the peptidase M20A family.</text>
</comment>
<dbReference type="InterPro" id="IPR001680">
    <property type="entry name" value="WD40_rpt"/>
</dbReference>
<dbReference type="Pfam" id="PF07687">
    <property type="entry name" value="M20_dimer"/>
    <property type="match status" value="1"/>
</dbReference>
<dbReference type="InterPro" id="IPR015943">
    <property type="entry name" value="WD40/YVTN_repeat-like_dom_sf"/>
</dbReference>
<dbReference type="SUPFAM" id="SSF53187">
    <property type="entry name" value="Zn-dependent exopeptidases"/>
    <property type="match status" value="1"/>
</dbReference>
<dbReference type="InterPro" id="IPR002933">
    <property type="entry name" value="Peptidase_M20"/>
</dbReference>
<organism evidence="7 8">
    <name type="scientific">Thamnocephalis sphaerospora</name>
    <dbReference type="NCBI Taxonomy" id="78915"/>
    <lineage>
        <taxon>Eukaryota</taxon>
        <taxon>Fungi</taxon>
        <taxon>Fungi incertae sedis</taxon>
        <taxon>Zoopagomycota</taxon>
        <taxon>Zoopagomycotina</taxon>
        <taxon>Zoopagomycetes</taxon>
        <taxon>Zoopagales</taxon>
        <taxon>Sigmoideomycetaceae</taxon>
        <taxon>Thamnocephalis</taxon>
    </lineage>
</organism>